<evidence type="ECO:0000313" key="2">
    <source>
        <dbReference type="Proteomes" id="UP000663845"/>
    </source>
</evidence>
<sequence>LQNYESCKNYAQEIHQKINEFKKLPNGSSQRAKVSSTIRTMTTEFNKDVDKLSNDLTTQSRNGNMYRIPEY</sequence>
<feature type="non-terminal residue" evidence="1">
    <location>
        <position position="1"/>
    </location>
</feature>
<dbReference type="Proteomes" id="UP000663845">
    <property type="component" value="Unassembled WGS sequence"/>
</dbReference>
<dbReference type="EMBL" id="CAJNOG010006703">
    <property type="protein sequence ID" value="CAF1561860.1"/>
    <property type="molecule type" value="Genomic_DNA"/>
</dbReference>
<dbReference type="AlphaFoldDB" id="A0A815XSH5"/>
<proteinExistence type="predicted"/>
<reference evidence="1" key="1">
    <citation type="submission" date="2021-02" db="EMBL/GenBank/DDBJ databases">
        <authorList>
            <person name="Nowell W R."/>
        </authorList>
    </citation>
    <scope>NUCLEOTIDE SEQUENCE</scope>
</reference>
<comment type="caution">
    <text evidence="1">The sequence shown here is derived from an EMBL/GenBank/DDBJ whole genome shotgun (WGS) entry which is preliminary data.</text>
</comment>
<accession>A0A815XSH5</accession>
<organism evidence="1 2">
    <name type="scientific">Adineta steineri</name>
    <dbReference type="NCBI Taxonomy" id="433720"/>
    <lineage>
        <taxon>Eukaryota</taxon>
        <taxon>Metazoa</taxon>
        <taxon>Spiralia</taxon>
        <taxon>Gnathifera</taxon>
        <taxon>Rotifera</taxon>
        <taxon>Eurotatoria</taxon>
        <taxon>Bdelloidea</taxon>
        <taxon>Adinetida</taxon>
        <taxon>Adinetidae</taxon>
        <taxon>Adineta</taxon>
    </lineage>
</organism>
<feature type="non-terminal residue" evidence="1">
    <location>
        <position position="71"/>
    </location>
</feature>
<gene>
    <name evidence="1" type="ORF">JYZ213_LOCUS46929</name>
</gene>
<evidence type="ECO:0000313" key="1">
    <source>
        <dbReference type="EMBL" id="CAF1561860.1"/>
    </source>
</evidence>
<protein>
    <submittedName>
        <fullName evidence="1">Uncharacterized protein</fullName>
    </submittedName>
</protein>
<name>A0A815XSH5_9BILA</name>